<feature type="coiled-coil region" evidence="1">
    <location>
        <begin position="36"/>
        <end position="63"/>
    </location>
</feature>
<dbReference type="AlphaFoldDB" id="A0A0G0K3M5"/>
<sequence length="222" mass="25127">MEPKLFDFKKLGILVLGFFLVAFSFFVLAGKGFASIKKLYDDLKNENQEIRILKENVETLKKIDLAIINKSDDVFIELPNSSFVPFVISNVKTESLDKILIDNLRSEPLNMGETIHGISLAYEGHVDKLDNIITFAESVQKYSPITAFPSIEMNEIDGKYNVNFKVATFWSDLPTELPHIDVTVNGLTDEETKLLNEISNYKKPAKSDLNPQNPVDRPNPFI</sequence>
<feature type="region of interest" description="Disordered" evidence="2">
    <location>
        <begin position="203"/>
        <end position="222"/>
    </location>
</feature>
<comment type="caution">
    <text evidence="3">The sequence shown here is derived from an EMBL/GenBank/DDBJ whole genome shotgun (WGS) entry which is preliminary data.</text>
</comment>
<name>A0A0G0K3M5_9BACT</name>
<keyword evidence="1" id="KW-0175">Coiled coil</keyword>
<organism evidence="3 4">
    <name type="scientific">Candidatus Woesebacteria bacterium GW2011_GWA1_37_8</name>
    <dbReference type="NCBI Taxonomy" id="1618546"/>
    <lineage>
        <taxon>Bacteria</taxon>
        <taxon>Candidatus Woeseibacteriota</taxon>
    </lineage>
</organism>
<reference evidence="3 4" key="1">
    <citation type="journal article" date="2015" name="Nature">
        <title>rRNA introns, odd ribosomes, and small enigmatic genomes across a large radiation of phyla.</title>
        <authorList>
            <person name="Brown C.T."/>
            <person name="Hug L.A."/>
            <person name="Thomas B.C."/>
            <person name="Sharon I."/>
            <person name="Castelle C.J."/>
            <person name="Singh A."/>
            <person name="Wilkins M.J."/>
            <person name="Williams K.H."/>
            <person name="Banfield J.F."/>
        </authorList>
    </citation>
    <scope>NUCLEOTIDE SEQUENCE [LARGE SCALE GENOMIC DNA]</scope>
</reference>
<evidence type="ECO:0000313" key="4">
    <source>
        <dbReference type="Proteomes" id="UP000034603"/>
    </source>
</evidence>
<dbReference type="Proteomes" id="UP000034603">
    <property type="component" value="Unassembled WGS sequence"/>
</dbReference>
<evidence type="ECO:0000256" key="1">
    <source>
        <dbReference type="SAM" id="Coils"/>
    </source>
</evidence>
<evidence type="ECO:0000313" key="3">
    <source>
        <dbReference type="EMBL" id="KKQ43674.1"/>
    </source>
</evidence>
<protein>
    <submittedName>
        <fullName evidence="3">Uncharacterized protein</fullName>
    </submittedName>
</protein>
<proteinExistence type="predicted"/>
<accession>A0A0G0K3M5</accession>
<gene>
    <name evidence="3" type="ORF">US62_C0044G0002</name>
</gene>
<evidence type="ECO:0000256" key="2">
    <source>
        <dbReference type="SAM" id="MobiDB-lite"/>
    </source>
</evidence>
<dbReference type="EMBL" id="LBTR01000044">
    <property type="protein sequence ID" value="KKQ43674.1"/>
    <property type="molecule type" value="Genomic_DNA"/>
</dbReference>